<comment type="caution">
    <text evidence="1">The sequence shown here is derived from an EMBL/GenBank/DDBJ whole genome shotgun (WGS) entry which is preliminary data.</text>
</comment>
<reference evidence="1 2" key="1">
    <citation type="submission" date="2019-09" db="EMBL/GenBank/DDBJ databases">
        <title>YIM 132180 draft genome.</title>
        <authorList>
            <person name="Zhang K."/>
        </authorList>
    </citation>
    <scope>NUCLEOTIDE SEQUENCE [LARGE SCALE GENOMIC DNA]</scope>
    <source>
        <strain evidence="1 2">YIM 132180</strain>
    </source>
</reference>
<dbReference type="AlphaFoldDB" id="A0A7V7TY76"/>
<sequence>MNLRSILMAASLGVTSFTLSACVDDGYRRGYYDDHRRIYRDDYDRGYRRSEYYNGRRPYYRPRYQSRPRYLGRTPFRVDSRGRLTR</sequence>
<dbReference type="PROSITE" id="PS51257">
    <property type="entry name" value="PROKAR_LIPOPROTEIN"/>
    <property type="match status" value="1"/>
</dbReference>
<accession>A0A7V7TY76</accession>
<proteinExistence type="predicted"/>
<protein>
    <recommendedName>
        <fullName evidence="3">Lipoprotein</fullName>
    </recommendedName>
</protein>
<gene>
    <name evidence="1" type="ORF">F6X38_04270</name>
</gene>
<keyword evidence="2" id="KW-1185">Reference proteome</keyword>
<name>A0A7V7TY76_9HYPH</name>
<evidence type="ECO:0000313" key="1">
    <source>
        <dbReference type="EMBL" id="KAB0682026.1"/>
    </source>
</evidence>
<dbReference type="RefSeq" id="WP_150968286.1">
    <property type="nucleotide sequence ID" value="NZ_VZDO01000002.1"/>
</dbReference>
<evidence type="ECO:0008006" key="3">
    <source>
        <dbReference type="Google" id="ProtNLM"/>
    </source>
</evidence>
<dbReference type="EMBL" id="VZDO01000002">
    <property type="protein sequence ID" value="KAB0682026.1"/>
    <property type="molecule type" value="Genomic_DNA"/>
</dbReference>
<dbReference type="Proteomes" id="UP000432089">
    <property type="component" value="Unassembled WGS sequence"/>
</dbReference>
<evidence type="ECO:0000313" key="2">
    <source>
        <dbReference type="Proteomes" id="UP000432089"/>
    </source>
</evidence>
<organism evidence="1 2">
    <name type="scientific">Plantimonas leprariae</name>
    <dbReference type="NCBI Taxonomy" id="2615207"/>
    <lineage>
        <taxon>Bacteria</taxon>
        <taxon>Pseudomonadati</taxon>
        <taxon>Pseudomonadota</taxon>
        <taxon>Alphaproteobacteria</taxon>
        <taxon>Hyphomicrobiales</taxon>
        <taxon>Aurantimonadaceae</taxon>
        <taxon>Plantimonas</taxon>
    </lineage>
</organism>